<dbReference type="InterPro" id="IPR005300">
    <property type="entry name" value="MltA_B"/>
</dbReference>
<keyword evidence="6" id="KW-0732">Signal</keyword>
<sequence length="379" mass="40085">MVKWARRIAILSGVAALAACAAPPPEEAPPPPEPTNAVEAGLTPGPAISTLPLTREDAEAARLSFVESCPKLLARNDNSGIEAYWTPACEAARKWGGDPAGFFAVYFETARIGTGEAFLTGYFEPQIAGVREKREGYNVAVYGMPSDLIRDPEYTGEGRGPQGRVDEDGAFVPYYERAEIIAGALDGKAPVIGWAKDPVDFFFLQIQGSGQLIGPDGDVLRIGYAGQNGREYVAIGRTLRERGVFAPGEATMQGIVDWLHANPDEADEVMNDNKSWVFFKELTGDGPLGALGVPVRGHASVAADPKFIPLGAPVFIDAAEDVADGLWIAQDTGGAIKGANRFDTFWGAGAEAKTIAGGMSSDASALVFLPKGTLARLTQ</sequence>
<evidence type="ECO:0000313" key="9">
    <source>
        <dbReference type="Proteomes" id="UP000598997"/>
    </source>
</evidence>
<organism evidence="8 9">
    <name type="scientific">Croceicoccus pelagius</name>
    <dbReference type="NCBI Taxonomy" id="1703341"/>
    <lineage>
        <taxon>Bacteria</taxon>
        <taxon>Pseudomonadati</taxon>
        <taxon>Pseudomonadota</taxon>
        <taxon>Alphaproteobacteria</taxon>
        <taxon>Sphingomonadales</taxon>
        <taxon>Erythrobacteraceae</taxon>
        <taxon>Croceicoccus</taxon>
    </lineage>
</organism>
<proteinExistence type="predicted"/>
<dbReference type="RefSeq" id="WP_066763378.1">
    <property type="nucleotide sequence ID" value="NZ_BMIO01000003.1"/>
</dbReference>
<dbReference type="EMBL" id="BMIO01000003">
    <property type="protein sequence ID" value="GGD39843.1"/>
    <property type="molecule type" value="Genomic_DNA"/>
</dbReference>
<dbReference type="InterPro" id="IPR036908">
    <property type="entry name" value="RlpA-like_sf"/>
</dbReference>
<keyword evidence="4" id="KW-0961">Cell wall biogenesis/degradation</keyword>
<reference evidence="8 9" key="1">
    <citation type="journal article" date="2014" name="Int. J. Syst. Evol. Microbiol.">
        <title>Complete genome sequence of Corynebacterium casei LMG S-19264T (=DSM 44701T), isolated from a smear-ripened cheese.</title>
        <authorList>
            <consortium name="US DOE Joint Genome Institute (JGI-PGF)"/>
            <person name="Walter F."/>
            <person name="Albersmeier A."/>
            <person name="Kalinowski J."/>
            <person name="Ruckert C."/>
        </authorList>
    </citation>
    <scope>NUCLEOTIDE SEQUENCE [LARGE SCALE GENOMIC DNA]</scope>
    <source>
        <strain evidence="8 9">CGMCC 1.15358</strain>
    </source>
</reference>
<dbReference type="AlphaFoldDB" id="A0A916YE19"/>
<feature type="signal peptide" evidence="6">
    <location>
        <begin position="1"/>
        <end position="21"/>
    </location>
</feature>
<dbReference type="Gene3D" id="2.40.40.10">
    <property type="entry name" value="RlpA-like domain"/>
    <property type="match status" value="1"/>
</dbReference>
<accession>A0A916YE19</accession>
<evidence type="ECO:0000313" key="8">
    <source>
        <dbReference type="EMBL" id="GGD39843.1"/>
    </source>
</evidence>
<evidence type="ECO:0000256" key="6">
    <source>
        <dbReference type="SAM" id="SignalP"/>
    </source>
</evidence>
<dbReference type="PIRSF" id="PIRSF019422">
    <property type="entry name" value="MltA"/>
    <property type="match status" value="1"/>
</dbReference>
<evidence type="ECO:0000256" key="3">
    <source>
        <dbReference type="ARBA" id="ARBA00023239"/>
    </source>
</evidence>
<feature type="domain" description="Lytic transglycosylase MltA" evidence="7">
    <location>
        <begin position="126"/>
        <end position="280"/>
    </location>
</feature>
<dbReference type="OrthoDB" id="9783686at2"/>
<dbReference type="PROSITE" id="PS51257">
    <property type="entry name" value="PROKAR_LIPOPROTEIN"/>
    <property type="match status" value="1"/>
</dbReference>
<comment type="catalytic activity">
    <reaction evidence="1">
        <text>Exolytic cleavage of the (1-&gt;4)-beta-glycosidic linkage between N-acetylmuramic acid (MurNAc) and N-acetylglucosamine (GlcNAc) residues in peptidoglycan, from either the reducing or the non-reducing ends of the peptidoglycan chains, with concomitant formation of a 1,6-anhydrobond in the MurNAc residue.</text>
        <dbReference type="EC" id="4.2.2.n1"/>
    </reaction>
</comment>
<dbReference type="SMART" id="SM00925">
    <property type="entry name" value="MltA"/>
    <property type="match status" value="1"/>
</dbReference>
<evidence type="ECO:0000256" key="5">
    <source>
        <dbReference type="ARBA" id="ARBA00030918"/>
    </source>
</evidence>
<evidence type="ECO:0000256" key="4">
    <source>
        <dbReference type="ARBA" id="ARBA00023316"/>
    </source>
</evidence>
<dbReference type="GO" id="GO:0071555">
    <property type="term" value="P:cell wall organization"/>
    <property type="evidence" value="ECO:0007669"/>
    <property type="project" value="UniProtKB-KW"/>
</dbReference>
<evidence type="ECO:0000259" key="7">
    <source>
        <dbReference type="SMART" id="SM00925"/>
    </source>
</evidence>
<keyword evidence="9" id="KW-1185">Reference proteome</keyword>
<dbReference type="Pfam" id="PF03562">
    <property type="entry name" value="MltA"/>
    <property type="match status" value="1"/>
</dbReference>
<dbReference type="SUPFAM" id="SSF50685">
    <property type="entry name" value="Barwin-like endoglucanases"/>
    <property type="match status" value="1"/>
</dbReference>
<protein>
    <recommendedName>
        <fullName evidence="2">peptidoglycan lytic exotransglycosylase</fullName>
        <ecNumber evidence="2">4.2.2.n1</ecNumber>
    </recommendedName>
    <alternativeName>
        <fullName evidence="5">Murein hydrolase A</fullName>
    </alternativeName>
</protein>
<dbReference type="GO" id="GO:0009254">
    <property type="term" value="P:peptidoglycan turnover"/>
    <property type="evidence" value="ECO:0007669"/>
    <property type="project" value="InterPro"/>
</dbReference>
<evidence type="ECO:0000256" key="1">
    <source>
        <dbReference type="ARBA" id="ARBA00001420"/>
    </source>
</evidence>
<dbReference type="EC" id="4.2.2.n1" evidence="2"/>
<dbReference type="CDD" id="cd14668">
    <property type="entry name" value="mlta_B"/>
    <property type="match status" value="1"/>
</dbReference>
<dbReference type="PANTHER" id="PTHR30124:SF0">
    <property type="entry name" value="MEMBRANE-BOUND LYTIC MUREIN TRANSGLYCOSYLASE A"/>
    <property type="match status" value="1"/>
</dbReference>
<dbReference type="Gene3D" id="2.40.240.50">
    <property type="entry name" value="Barwin-like endoglucanases"/>
    <property type="match status" value="1"/>
</dbReference>
<dbReference type="CDD" id="cd14485">
    <property type="entry name" value="mltA_like_LT_A"/>
    <property type="match status" value="1"/>
</dbReference>
<dbReference type="InterPro" id="IPR010611">
    <property type="entry name" value="3D_dom"/>
</dbReference>
<name>A0A916YE19_9SPHN</name>
<dbReference type="GO" id="GO:0008933">
    <property type="term" value="F:peptidoglycan lytic transglycosylase activity"/>
    <property type="evidence" value="ECO:0007669"/>
    <property type="project" value="TreeGrafter"/>
</dbReference>
<evidence type="ECO:0000256" key="2">
    <source>
        <dbReference type="ARBA" id="ARBA00012587"/>
    </source>
</evidence>
<keyword evidence="3" id="KW-0456">Lyase</keyword>
<gene>
    <name evidence="8" type="ORF">GCM10010989_12510</name>
</gene>
<dbReference type="GO" id="GO:0004553">
    <property type="term" value="F:hydrolase activity, hydrolyzing O-glycosyl compounds"/>
    <property type="evidence" value="ECO:0007669"/>
    <property type="project" value="InterPro"/>
</dbReference>
<dbReference type="GO" id="GO:0009253">
    <property type="term" value="P:peptidoglycan catabolic process"/>
    <property type="evidence" value="ECO:0007669"/>
    <property type="project" value="TreeGrafter"/>
</dbReference>
<dbReference type="GO" id="GO:0019867">
    <property type="term" value="C:outer membrane"/>
    <property type="evidence" value="ECO:0007669"/>
    <property type="project" value="InterPro"/>
</dbReference>
<dbReference type="Pfam" id="PF06725">
    <property type="entry name" value="3D"/>
    <property type="match status" value="1"/>
</dbReference>
<dbReference type="InterPro" id="IPR026044">
    <property type="entry name" value="MltA"/>
</dbReference>
<feature type="chain" id="PRO_5036926411" description="peptidoglycan lytic exotransglycosylase" evidence="6">
    <location>
        <begin position="22"/>
        <end position="379"/>
    </location>
</feature>
<dbReference type="PANTHER" id="PTHR30124">
    <property type="entry name" value="MEMBRANE-BOUND LYTIC MUREIN TRANSGLYCOSYLASE A"/>
    <property type="match status" value="1"/>
</dbReference>
<dbReference type="Proteomes" id="UP000598997">
    <property type="component" value="Unassembled WGS sequence"/>
</dbReference>
<comment type="caution">
    <text evidence="8">The sequence shown here is derived from an EMBL/GenBank/DDBJ whole genome shotgun (WGS) entry which is preliminary data.</text>
</comment>